<dbReference type="EMBL" id="LT629797">
    <property type="protein sequence ID" value="SDU81124.1"/>
    <property type="molecule type" value="Genomic_DNA"/>
</dbReference>
<dbReference type="Proteomes" id="UP000198675">
    <property type="component" value="Chromosome I"/>
</dbReference>
<keyword evidence="2" id="KW-1185">Reference proteome</keyword>
<sequence length="107" mass="12654">MSLVPTDLFSFERKRQSHEIRYKIDYMCELLGDYLETLISAEIHLLTVKVTHDDIKISFQVPDEEPYYSFISFGNALMYMRAVIKRSRRIDLREKYTENLLAAELGL</sequence>
<proteinExistence type="predicted"/>
<dbReference type="RefSeq" id="WP_021219110.1">
    <property type="nucleotide sequence ID" value="NZ_LT629797.1"/>
</dbReference>
<organism evidence="1 2">
    <name type="scientific">Pseudomonas sihuiensis</name>
    <dbReference type="NCBI Taxonomy" id="1274359"/>
    <lineage>
        <taxon>Bacteria</taxon>
        <taxon>Pseudomonadati</taxon>
        <taxon>Pseudomonadota</taxon>
        <taxon>Gammaproteobacteria</taxon>
        <taxon>Pseudomonadales</taxon>
        <taxon>Pseudomonadaceae</taxon>
        <taxon>Pseudomonas</taxon>
    </lineage>
</organism>
<accession>A0A1H2LK04</accession>
<evidence type="ECO:0000313" key="1">
    <source>
        <dbReference type="EMBL" id="SDU81124.1"/>
    </source>
</evidence>
<evidence type="ECO:0000313" key="2">
    <source>
        <dbReference type="Proteomes" id="UP000198675"/>
    </source>
</evidence>
<dbReference type="AlphaFoldDB" id="A0A1H2LK04"/>
<reference evidence="2" key="1">
    <citation type="submission" date="2016-10" db="EMBL/GenBank/DDBJ databases">
        <authorList>
            <person name="Varghese N."/>
            <person name="Submissions S."/>
        </authorList>
    </citation>
    <scope>NUCLEOTIDE SEQUENCE [LARGE SCALE GENOMIC DNA]</scope>
    <source>
        <strain evidence="2">KCTC 32246</strain>
    </source>
</reference>
<name>A0A1H2LK04_9PSED</name>
<gene>
    <name evidence="1" type="ORF">SAMN05216363_1707</name>
</gene>
<protein>
    <submittedName>
        <fullName evidence="1">Uncharacterized protein</fullName>
    </submittedName>
</protein>
<dbReference type="GeneID" id="83642246"/>